<keyword evidence="2" id="KW-0285">Flavoprotein</keyword>
<dbReference type="InterPro" id="IPR004507">
    <property type="entry name" value="UbiX-like"/>
</dbReference>
<dbReference type="Proteomes" id="UP001057522">
    <property type="component" value="Unassembled WGS sequence"/>
</dbReference>
<dbReference type="EC" id="2.5.1.129" evidence="6"/>
<name>A0ABT0TTR0_9HELI</name>
<evidence type="ECO:0000256" key="4">
    <source>
        <dbReference type="ARBA" id="ARBA00022679"/>
    </source>
</evidence>
<dbReference type="InterPro" id="IPR036551">
    <property type="entry name" value="Flavin_trans-like"/>
</dbReference>
<accession>A0ABT0TTR0</accession>
<evidence type="ECO:0000256" key="1">
    <source>
        <dbReference type="ARBA" id="ARBA00022602"/>
    </source>
</evidence>
<sequence length="188" mass="20605">MKRIIVGISGASGAGLGLRFLKALPGELEKYCVISNGAKQVLLSEEGRKEYMEFEAIQTKDNKIFILEDSDMGACIASGSFVCEAMAVIPCSQNTLAKIACGISDTLITRAASVMIKEQRKLLLSPREMPLSPIVLENMLKLSKLRVIMAPPIVGYYAGGDLESIEHMLIGKWCDSLGIPYKYKRWGE</sequence>
<dbReference type="SUPFAM" id="SSF52507">
    <property type="entry name" value="Homo-oligomeric flavin-containing Cys decarboxylases, HFCD"/>
    <property type="match status" value="1"/>
</dbReference>
<dbReference type="NCBIfam" id="NF004685">
    <property type="entry name" value="PRK06029.1"/>
    <property type="match status" value="1"/>
</dbReference>
<dbReference type="GO" id="GO:0106141">
    <property type="term" value="F:flavin prenyltransferase activity"/>
    <property type="evidence" value="ECO:0007669"/>
    <property type="project" value="UniProtKB-EC"/>
</dbReference>
<comment type="caution">
    <text evidence="6">The sequence shown here is derived from an EMBL/GenBank/DDBJ whole genome shotgun (WGS) entry which is preliminary data.</text>
</comment>
<evidence type="ECO:0000256" key="3">
    <source>
        <dbReference type="ARBA" id="ARBA00022643"/>
    </source>
</evidence>
<evidence type="ECO:0000256" key="2">
    <source>
        <dbReference type="ARBA" id="ARBA00022630"/>
    </source>
</evidence>
<gene>
    <name evidence="6" type="ORF">NCR95_03835</name>
</gene>
<evidence type="ECO:0000313" key="7">
    <source>
        <dbReference type="Proteomes" id="UP001057522"/>
    </source>
</evidence>
<dbReference type="NCBIfam" id="TIGR00421">
    <property type="entry name" value="ubiX_pad"/>
    <property type="match status" value="1"/>
</dbReference>
<evidence type="ECO:0000313" key="6">
    <source>
        <dbReference type="EMBL" id="MCL9819303.1"/>
    </source>
</evidence>
<proteinExistence type="predicted"/>
<dbReference type="RefSeq" id="WP_112057764.1">
    <property type="nucleotide sequence ID" value="NZ_JAMOKV010000002.1"/>
</dbReference>
<dbReference type="InterPro" id="IPR003382">
    <property type="entry name" value="Flavoprotein"/>
</dbReference>
<protein>
    <submittedName>
        <fullName evidence="6">UbiX family flavin prenyltransferase</fullName>
        <ecNumber evidence="6">2.5.1.129</ecNumber>
    </submittedName>
</protein>
<organism evidence="6 7">
    <name type="scientific">Helicobacter colisuis</name>
    <dbReference type="NCBI Taxonomy" id="2949739"/>
    <lineage>
        <taxon>Bacteria</taxon>
        <taxon>Pseudomonadati</taxon>
        <taxon>Campylobacterota</taxon>
        <taxon>Epsilonproteobacteria</taxon>
        <taxon>Campylobacterales</taxon>
        <taxon>Helicobacteraceae</taxon>
        <taxon>Helicobacter</taxon>
    </lineage>
</organism>
<feature type="domain" description="Flavoprotein" evidence="5">
    <location>
        <begin position="2"/>
        <end position="168"/>
    </location>
</feature>
<evidence type="ECO:0000259" key="5">
    <source>
        <dbReference type="Pfam" id="PF02441"/>
    </source>
</evidence>
<dbReference type="EMBL" id="JAMOKX010000002">
    <property type="protein sequence ID" value="MCL9819303.1"/>
    <property type="molecule type" value="Genomic_DNA"/>
</dbReference>
<dbReference type="Gene3D" id="3.40.50.1950">
    <property type="entry name" value="Flavin prenyltransferase-like"/>
    <property type="match status" value="1"/>
</dbReference>
<keyword evidence="4 6" id="KW-0808">Transferase</keyword>
<keyword evidence="1" id="KW-0637">Prenyltransferase</keyword>
<reference evidence="6" key="1">
    <citation type="submission" date="2022-06" db="EMBL/GenBank/DDBJ databases">
        <title>Helicobacter colisuis sp. nov.</title>
        <authorList>
            <person name="Papic B."/>
            <person name="Gruntar I."/>
        </authorList>
    </citation>
    <scope>NUCLEOTIDE SEQUENCE</scope>
    <source>
        <strain evidence="6">11154-15</strain>
    </source>
</reference>
<keyword evidence="3" id="KW-0288">FMN</keyword>
<dbReference type="Pfam" id="PF02441">
    <property type="entry name" value="Flavoprotein"/>
    <property type="match status" value="1"/>
</dbReference>
<keyword evidence="7" id="KW-1185">Reference proteome</keyword>